<comment type="caution">
    <text evidence="3">The sequence shown here is derived from an EMBL/GenBank/DDBJ whole genome shotgun (WGS) entry which is preliminary data.</text>
</comment>
<dbReference type="SUPFAM" id="SSF69318">
    <property type="entry name" value="Integrin alpha N-terminal domain"/>
    <property type="match status" value="1"/>
</dbReference>
<name>A0A5C5Y277_9PLAN</name>
<sequence>MMTGWNRDSSADPPSTEVRSSDPAAFWRRHTIDDSLVGADGVRLGDFNNDGRIDIVTGWEESGVVRLYLHPGSDAATQPWPALTIGHGDSVEDAFPIDIDGDRQLEVISCHEGKTRQVMLHRLDGNTMKGIEFQNPNQNATTRWQSQTLHQLAAEQWMFGHGIRLHDGRQAIVLGSKGRDASITLLRPTAGTPEPIEQWAPQRLRDAGWIMSLRCIDMDQDGDDDIVYSDRKGPLRGVGWLEQPDDLSGDTPWNDHTLHRSNHEVMFLQADPNQWFVATRDGVWLRFDRNDDGTWHIRPFSNPAGVAHGKAIARLDDGRLVMTANTLDDADPTPAIGIWISDPKHTFWSRLGTAQGAKFDRIECVDIDGDGDQDILTCEERFALGVVWYENPQYDRSQQTNR</sequence>
<dbReference type="Gene3D" id="2.130.10.130">
    <property type="entry name" value="Integrin alpha, N-terminal"/>
    <property type="match status" value="1"/>
</dbReference>
<dbReference type="Proteomes" id="UP000317238">
    <property type="component" value="Unassembled WGS sequence"/>
</dbReference>
<gene>
    <name evidence="3" type="ORF">Pan14r_20290</name>
</gene>
<dbReference type="InterPro" id="IPR013517">
    <property type="entry name" value="FG-GAP"/>
</dbReference>
<evidence type="ECO:0000256" key="2">
    <source>
        <dbReference type="SAM" id="MobiDB-lite"/>
    </source>
</evidence>
<evidence type="ECO:0000313" key="3">
    <source>
        <dbReference type="EMBL" id="TWT69737.1"/>
    </source>
</evidence>
<dbReference type="EMBL" id="SJPL01000001">
    <property type="protein sequence ID" value="TWT69737.1"/>
    <property type="molecule type" value="Genomic_DNA"/>
</dbReference>
<accession>A0A5C5Y277</accession>
<protein>
    <submittedName>
        <fullName evidence="3">FG-GAP repeat protein</fullName>
    </submittedName>
</protein>
<organism evidence="3 4">
    <name type="scientific">Crateriforma conspicua</name>
    <dbReference type="NCBI Taxonomy" id="2527996"/>
    <lineage>
        <taxon>Bacteria</taxon>
        <taxon>Pseudomonadati</taxon>
        <taxon>Planctomycetota</taxon>
        <taxon>Planctomycetia</taxon>
        <taxon>Planctomycetales</taxon>
        <taxon>Planctomycetaceae</taxon>
        <taxon>Crateriforma</taxon>
    </lineage>
</organism>
<keyword evidence="1" id="KW-0732">Signal</keyword>
<dbReference type="Pfam" id="PF13517">
    <property type="entry name" value="FG-GAP_3"/>
    <property type="match status" value="1"/>
</dbReference>
<evidence type="ECO:0000313" key="4">
    <source>
        <dbReference type="Proteomes" id="UP000317238"/>
    </source>
</evidence>
<dbReference type="PANTHER" id="PTHR46580">
    <property type="entry name" value="SENSOR KINASE-RELATED"/>
    <property type="match status" value="1"/>
</dbReference>
<reference evidence="3 4" key="1">
    <citation type="submission" date="2019-02" db="EMBL/GenBank/DDBJ databases">
        <title>Deep-cultivation of Planctomycetes and their phenomic and genomic characterization uncovers novel biology.</title>
        <authorList>
            <person name="Wiegand S."/>
            <person name="Jogler M."/>
            <person name="Boedeker C."/>
            <person name="Pinto D."/>
            <person name="Vollmers J."/>
            <person name="Rivas-Marin E."/>
            <person name="Kohn T."/>
            <person name="Peeters S.H."/>
            <person name="Heuer A."/>
            <person name="Rast P."/>
            <person name="Oberbeckmann S."/>
            <person name="Bunk B."/>
            <person name="Jeske O."/>
            <person name="Meyerdierks A."/>
            <person name="Storesund J.E."/>
            <person name="Kallscheuer N."/>
            <person name="Luecker S."/>
            <person name="Lage O.M."/>
            <person name="Pohl T."/>
            <person name="Merkel B.J."/>
            <person name="Hornburger P."/>
            <person name="Mueller R.-W."/>
            <person name="Bruemmer F."/>
            <person name="Labrenz M."/>
            <person name="Spormann A.M."/>
            <person name="Op Den Camp H."/>
            <person name="Overmann J."/>
            <person name="Amann R."/>
            <person name="Jetten M.S.M."/>
            <person name="Mascher T."/>
            <person name="Medema M.H."/>
            <person name="Devos D.P."/>
            <person name="Kaster A.-K."/>
            <person name="Ovreas L."/>
            <person name="Rohde M."/>
            <person name="Galperin M.Y."/>
            <person name="Jogler C."/>
        </authorList>
    </citation>
    <scope>NUCLEOTIDE SEQUENCE [LARGE SCALE GENOMIC DNA]</scope>
    <source>
        <strain evidence="3 4">Pan14r</strain>
    </source>
</reference>
<dbReference type="InterPro" id="IPR028994">
    <property type="entry name" value="Integrin_alpha_N"/>
</dbReference>
<keyword evidence="4" id="KW-1185">Reference proteome</keyword>
<proteinExistence type="predicted"/>
<evidence type="ECO:0000256" key="1">
    <source>
        <dbReference type="ARBA" id="ARBA00022729"/>
    </source>
</evidence>
<dbReference type="AlphaFoldDB" id="A0A5C5Y277"/>
<feature type="region of interest" description="Disordered" evidence="2">
    <location>
        <begin position="1"/>
        <end position="22"/>
    </location>
</feature>